<dbReference type="RefSeq" id="WP_345387369.1">
    <property type="nucleotide sequence ID" value="NZ_BAAAXS010000001.1"/>
</dbReference>
<evidence type="ECO:0000313" key="3">
    <source>
        <dbReference type="Proteomes" id="UP001589568"/>
    </source>
</evidence>
<dbReference type="EMBL" id="JBHMCF010000029">
    <property type="protein sequence ID" value="MFB9472973.1"/>
    <property type="molecule type" value="Genomic_DNA"/>
</dbReference>
<feature type="chain" id="PRO_5047223594" evidence="1">
    <location>
        <begin position="26"/>
        <end position="76"/>
    </location>
</feature>
<keyword evidence="1" id="KW-0732">Signal</keyword>
<gene>
    <name evidence="2" type="ORF">ACFFR3_26025</name>
</gene>
<name>A0ABV5NRN2_9ACTN</name>
<evidence type="ECO:0000313" key="2">
    <source>
        <dbReference type="EMBL" id="MFB9472973.1"/>
    </source>
</evidence>
<protein>
    <submittedName>
        <fullName evidence="2">Uncharacterized protein</fullName>
    </submittedName>
</protein>
<feature type="signal peptide" evidence="1">
    <location>
        <begin position="1"/>
        <end position="25"/>
    </location>
</feature>
<evidence type="ECO:0000256" key="1">
    <source>
        <dbReference type="SAM" id="SignalP"/>
    </source>
</evidence>
<reference evidence="2 3" key="1">
    <citation type="submission" date="2024-09" db="EMBL/GenBank/DDBJ databases">
        <authorList>
            <person name="Sun Q."/>
            <person name="Mori K."/>
        </authorList>
    </citation>
    <scope>NUCLEOTIDE SEQUENCE [LARGE SCALE GENOMIC DNA]</scope>
    <source>
        <strain evidence="2 3">JCM 3324</strain>
    </source>
</reference>
<dbReference type="Proteomes" id="UP001589568">
    <property type="component" value="Unassembled WGS sequence"/>
</dbReference>
<comment type="caution">
    <text evidence="2">The sequence shown here is derived from an EMBL/GenBank/DDBJ whole genome shotgun (WGS) entry which is preliminary data.</text>
</comment>
<proteinExistence type="predicted"/>
<accession>A0ABV5NRN2</accession>
<organism evidence="2 3">
    <name type="scientific">Nonomuraea salmonea</name>
    <dbReference type="NCBI Taxonomy" id="46181"/>
    <lineage>
        <taxon>Bacteria</taxon>
        <taxon>Bacillati</taxon>
        <taxon>Actinomycetota</taxon>
        <taxon>Actinomycetes</taxon>
        <taxon>Streptosporangiales</taxon>
        <taxon>Streptosporangiaceae</taxon>
        <taxon>Nonomuraea</taxon>
    </lineage>
</organism>
<keyword evidence="3" id="KW-1185">Reference proteome</keyword>
<sequence length="76" mass="8405">MYRSVIAAVTMTAAALLLAPTPAIADDFWGPSHVCGKEVTGVLRLKPLTIWTTDGGCAKVDFRRHHHHQHKHFGLF</sequence>